<accession>A0A060QHY3</accession>
<gene>
    <name evidence="2" type="ORF">ASAP_0352</name>
</gene>
<reference evidence="2 3" key="1">
    <citation type="journal article" date="2014" name="Genome Biol. Evol.">
        <title>Acetic acid bacteria genomes reveal functional traits for adaptation to life in insect guts.</title>
        <authorList>
            <person name="Chouaia B."/>
            <person name="Gaiarsa S."/>
            <person name="Crotti E."/>
            <person name="Comandatore F."/>
            <person name="Degli Esposti M."/>
            <person name="Ricci I."/>
            <person name="Alma A."/>
            <person name="Favia G."/>
            <person name="Bandi C."/>
            <person name="Daffonchio D."/>
        </authorList>
    </citation>
    <scope>NUCLEOTIDE SEQUENCE [LARGE SCALE GENOMIC DNA]</scope>
    <source>
        <strain evidence="2 3">SF2.1</strain>
    </source>
</reference>
<evidence type="ECO:0000259" key="1">
    <source>
        <dbReference type="SMART" id="SM00852"/>
    </source>
</evidence>
<evidence type="ECO:0000313" key="3">
    <source>
        <dbReference type="Proteomes" id="UP000027583"/>
    </source>
</evidence>
<dbReference type="InterPro" id="IPR050101">
    <property type="entry name" value="CinA"/>
</dbReference>
<name>A0A060QHY3_9PROT</name>
<dbReference type="Pfam" id="PF24102">
    <property type="entry name" value="FLAD1_M"/>
    <property type="match status" value="1"/>
</dbReference>
<dbReference type="CDD" id="cd00885">
    <property type="entry name" value="cinA"/>
    <property type="match status" value="1"/>
</dbReference>
<dbReference type="Pfam" id="PF00994">
    <property type="entry name" value="MoCF_biosynth"/>
    <property type="match status" value="1"/>
</dbReference>
<reference evidence="2 3" key="2">
    <citation type="journal article" date="2014" name="PLoS ONE">
        <title>Evolution of mitochondria reconstructed from the energy metabolism of living bacteria.</title>
        <authorList>
            <person name="Degli Esposti M."/>
            <person name="Chouaia B."/>
            <person name="Comandatore F."/>
            <person name="Crotti E."/>
            <person name="Sassera D."/>
            <person name="Lievens P.M."/>
            <person name="Daffonchio D."/>
            <person name="Bandi C."/>
        </authorList>
    </citation>
    <scope>NUCLEOTIDE SEQUENCE [LARGE SCALE GENOMIC DNA]</scope>
    <source>
        <strain evidence="2 3">SF2.1</strain>
    </source>
</reference>
<dbReference type="AlphaFoldDB" id="A0A060QHY3"/>
<dbReference type="eggNOG" id="COG1058">
    <property type="taxonomic scope" value="Bacteria"/>
</dbReference>
<feature type="domain" description="MoaB/Mog" evidence="1">
    <location>
        <begin position="6"/>
        <end position="166"/>
    </location>
</feature>
<sequence length="250" mass="26861">MPPTACLLIIGNEILSGRTQDANIRFIANGLARSGIALEEVRVIPDKARRIVDTVATCRAMFDHVFTTGGIGPTHDDITAACVAEAVGVPLEIHEESYWKLESYLGKEKFNKARQRMAWLPRGAVPIENTVSIAPGFSIANVHVMAGVPSIMQSMFNALLPTLEGGAPLCSVAWHADLREGTLAEGLEAIQNDFPTLDLGSYPFERVDGRKGVSLVAKGYDSDQVAQAGERIRQLIDSLGVTPVEGEPAP</sequence>
<dbReference type="SUPFAM" id="SSF53218">
    <property type="entry name" value="Molybdenum cofactor biosynthesis proteins"/>
    <property type="match status" value="1"/>
</dbReference>
<dbReference type="RefSeq" id="WP_035443941.1">
    <property type="nucleotide sequence ID" value="NZ_CBLX010000003.1"/>
</dbReference>
<dbReference type="Gene3D" id="3.40.980.10">
    <property type="entry name" value="MoaB/Mog-like domain"/>
    <property type="match status" value="1"/>
</dbReference>
<dbReference type="InterPro" id="IPR056596">
    <property type="entry name" value="FLAD1_M"/>
</dbReference>
<dbReference type="SMART" id="SM00852">
    <property type="entry name" value="MoCF_biosynth"/>
    <property type="match status" value="1"/>
</dbReference>
<protein>
    <submittedName>
        <fullName evidence="2">Molybdopterin binding motif, CinA N-terminal domain</fullName>
    </submittedName>
</protein>
<comment type="caution">
    <text evidence="2">The sequence shown here is derived from an EMBL/GenBank/DDBJ whole genome shotgun (WGS) entry which is preliminary data.</text>
</comment>
<evidence type="ECO:0000313" key="2">
    <source>
        <dbReference type="EMBL" id="CDG38397.1"/>
    </source>
</evidence>
<dbReference type="PANTHER" id="PTHR13939:SF0">
    <property type="entry name" value="NMN AMIDOHYDROLASE-LIKE PROTEIN YFAY"/>
    <property type="match status" value="1"/>
</dbReference>
<organism evidence="2 3">
    <name type="scientific">Asaia bogorensis</name>
    <dbReference type="NCBI Taxonomy" id="91915"/>
    <lineage>
        <taxon>Bacteria</taxon>
        <taxon>Pseudomonadati</taxon>
        <taxon>Pseudomonadota</taxon>
        <taxon>Alphaproteobacteria</taxon>
        <taxon>Acetobacterales</taxon>
        <taxon>Acetobacteraceae</taxon>
        <taxon>Asaia</taxon>
    </lineage>
</organism>
<dbReference type="InterPro" id="IPR036425">
    <property type="entry name" value="MoaB/Mog-like_dom_sf"/>
</dbReference>
<dbReference type="InterPro" id="IPR001453">
    <property type="entry name" value="MoaB/Mog_dom"/>
</dbReference>
<proteinExistence type="predicted"/>
<dbReference type="EMBL" id="CBLX010000003">
    <property type="protein sequence ID" value="CDG38397.1"/>
    <property type="molecule type" value="Genomic_DNA"/>
</dbReference>
<dbReference type="PANTHER" id="PTHR13939">
    <property type="entry name" value="NICOTINAMIDE-NUCLEOTIDE AMIDOHYDROLASE PNCC"/>
    <property type="match status" value="1"/>
</dbReference>
<dbReference type="Proteomes" id="UP000027583">
    <property type="component" value="Unassembled WGS sequence"/>
</dbReference>